<gene>
    <name evidence="3" type="ORF">SGA01_55720</name>
</gene>
<feature type="transmembrane region" description="Helical" evidence="2">
    <location>
        <begin position="55"/>
        <end position="74"/>
    </location>
</feature>
<evidence type="ECO:0000256" key="1">
    <source>
        <dbReference type="SAM" id="MobiDB-lite"/>
    </source>
</evidence>
<feature type="transmembrane region" description="Helical" evidence="2">
    <location>
        <begin position="20"/>
        <end position="43"/>
    </location>
</feature>
<accession>A0A4Y3RT10</accession>
<dbReference type="AlphaFoldDB" id="A0A4Y3RT10"/>
<keyword evidence="2" id="KW-0812">Transmembrane</keyword>
<evidence type="ECO:0008006" key="5">
    <source>
        <dbReference type="Google" id="ProtNLM"/>
    </source>
</evidence>
<name>A0A4Y3RT10_9ACTN</name>
<dbReference type="OrthoDB" id="3874249at2"/>
<keyword evidence="2" id="KW-1133">Transmembrane helix</keyword>
<feature type="region of interest" description="Disordered" evidence="1">
    <location>
        <begin position="176"/>
        <end position="198"/>
    </location>
</feature>
<sequence>MYGPPQAPQPQNGPASGGLIALRVLFVALPLLSCGFLAWAPMLRLAILTRAVRDWVFFGLAFVAATALFVYMGVTGEKETTDLEAVIGVGAILALGAGSVAYYLVGEIRYYDRRRAMPVPPPYGPPGYVYGPNGSAATTTPSGAPAPYICAAPQPAQPVQPPTAPRIEQVRAELDELSDLLRKDGRDGRDGGEGEGRR</sequence>
<protein>
    <recommendedName>
        <fullName evidence="5">Integral membrane protein</fullName>
    </recommendedName>
</protein>
<dbReference type="EMBL" id="BJMN01000038">
    <property type="protein sequence ID" value="GEB59967.1"/>
    <property type="molecule type" value="Genomic_DNA"/>
</dbReference>
<organism evidence="3 4">
    <name type="scientific">Streptomyces gardneri</name>
    <dbReference type="NCBI Taxonomy" id="66892"/>
    <lineage>
        <taxon>Bacteria</taxon>
        <taxon>Bacillati</taxon>
        <taxon>Actinomycetota</taxon>
        <taxon>Actinomycetes</taxon>
        <taxon>Kitasatosporales</taxon>
        <taxon>Streptomycetaceae</taxon>
        <taxon>Streptomyces</taxon>
    </lineage>
</organism>
<comment type="caution">
    <text evidence="3">The sequence shown here is derived from an EMBL/GenBank/DDBJ whole genome shotgun (WGS) entry which is preliminary data.</text>
</comment>
<feature type="transmembrane region" description="Helical" evidence="2">
    <location>
        <begin position="86"/>
        <end position="105"/>
    </location>
</feature>
<evidence type="ECO:0000256" key="2">
    <source>
        <dbReference type="SAM" id="Phobius"/>
    </source>
</evidence>
<keyword evidence="2" id="KW-0472">Membrane</keyword>
<reference evidence="3 4" key="1">
    <citation type="submission" date="2019-06" db="EMBL/GenBank/DDBJ databases">
        <title>Whole genome shotgun sequence of Streptomyces gardneri NBRC 12865.</title>
        <authorList>
            <person name="Hosoyama A."/>
            <person name="Uohara A."/>
            <person name="Ohji S."/>
            <person name="Ichikawa N."/>
        </authorList>
    </citation>
    <scope>NUCLEOTIDE SEQUENCE [LARGE SCALE GENOMIC DNA]</scope>
    <source>
        <strain evidence="3 4">NBRC 12865</strain>
    </source>
</reference>
<dbReference type="RefSeq" id="WP_141299421.1">
    <property type="nucleotide sequence ID" value="NZ_BJMN01000038.1"/>
</dbReference>
<proteinExistence type="predicted"/>
<evidence type="ECO:0000313" key="4">
    <source>
        <dbReference type="Proteomes" id="UP000315226"/>
    </source>
</evidence>
<keyword evidence="4" id="KW-1185">Reference proteome</keyword>
<dbReference type="Proteomes" id="UP000315226">
    <property type="component" value="Unassembled WGS sequence"/>
</dbReference>
<evidence type="ECO:0000313" key="3">
    <source>
        <dbReference type="EMBL" id="GEB59967.1"/>
    </source>
</evidence>